<dbReference type="RefSeq" id="WP_276827165.1">
    <property type="nucleotide sequence ID" value="NZ_DYVX01000044.1"/>
</dbReference>
<comment type="caution">
    <text evidence="1">The sequence shown here is derived from an EMBL/GenBank/DDBJ whole genome shotgun (WGS) entry which is preliminary data.</text>
</comment>
<accession>A0A921HVT1</accession>
<dbReference type="Gene3D" id="3.40.390.10">
    <property type="entry name" value="Collagenase (Catalytic Domain)"/>
    <property type="match status" value="1"/>
</dbReference>
<protein>
    <submittedName>
        <fullName evidence="1">M64 family metallopeptidase</fullName>
    </submittedName>
</protein>
<dbReference type="InterPro" id="IPR024079">
    <property type="entry name" value="MetalloPept_cat_dom_sf"/>
</dbReference>
<name>A0A921HVT1_9BACT</name>
<gene>
    <name evidence="1" type="ORF">K8W02_05370</name>
</gene>
<dbReference type="GO" id="GO:0008237">
    <property type="term" value="F:metallopeptidase activity"/>
    <property type="evidence" value="ECO:0007669"/>
    <property type="project" value="InterPro"/>
</dbReference>
<dbReference type="InterPro" id="IPR032675">
    <property type="entry name" value="LRR_dom_sf"/>
</dbReference>
<dbReference type="Gene3D" id="3.80.10.10">
    <property type="entry name" value="Ribonuclease Inhibitor"/>
    <property type="match status" value="1"/>
</dbReference>
<feature type="non-terminal residue" evidence="1">
    <location>
        <position position="1"/>
    </location>
</feature>
<dbReference type="AlphaFoldDB" id="A0A921HVT1"/>
<reference evidence="1" key="2">
    <citation type="submission" date="2021-09" db="EMBL/GenBank/DDBJ databases">
        <authorList>
            <person name="Gilroy R."/>
        </authorList>
    </citation>
    <scope>NUCLEOTIDE SEQUENCE</scope>
    <source>
        <strain evidence="1">CHK55-1828</strain>
    </source>
</reference>
<dbReference type="Proteomes" id="UP000717835">
    <property type="component" value="Unassembled WGS sequence"/>
</dbReference>
<proteinExistence type="predicted"/>
<evidence type="ECO:0000313" key="1">
    <source>
        <dbReference type="EMBL" id="HJF91801.1"/>
    </source>
</evidence>
<organism evidence="1 2">
    <name type="scientific">Mediterranea massiliensis</name>
    <dbReference type="NCBI Taxonomy" id="1841865"/>
    <lineage>
        <taxon>Bacteria</taxon>
        <taxon>Pseudomonadati</taxon>
        <taxon>Bacteroidota</taxon>
        <taxon>Bacteroidia</taxon>
        <taxon>Bacteroidales</taxon>
        <taxon>Bacteroidaceae</taxon>
        <taxon>Mediterranea</taxon>
    </lineage>
</organism>
<dbReference type="EMBL" id="DYVX01000044">
    <property type="protein sequence ID" value="HJF91801.1"/>
    <property type="molecule type" value="Genomic_DNA"/>
</dbReference>
<reference evidence="1" key="1">
    <citation type="journal article" date="2021" name="PeerJ">
        <title>Extensive microbial diversity within the chicken gut microbiome revealed by metagenomics and culture.</title>
        <authorList>
            <person name="Gilroy R."/>
            <person name="Ravi A."/>
            <person name="Getino M."/>
            <person name="Pursley I."/>
            <person name="Horton D.L."/>
            <person name="Alikhan N.F."/>
            <person name="Baker D."/>
            <person name="Gharbi K."/>
            <person name="Hall N."/>
            <person name="Watson M."/>
            <person name="Adriaenssens E.M."/>
            <person name="Foster-Nyarko E."/>
            <person name="Jarju S."/>
            <person name="Secka A."/>
            <person name="Antonio M."/>
            <person name="Oren A."/>
            <person name="Chaudhuri R.R."/>
            <person name="La Ragione R."/>
            <person name="Hildebrand F."/>
            <person name="Pallen M.J."/>
        </authorList>
    </citation>
    <scope>NUCLEOTIDE SEQUENCE</scope>
    <source>
        <strain evidence="1">CHK55-1828</strain>
    </source>
</reference>
<sequence length="731" mass="83229">GLSLVVSLRSGQIIVENPQNVTSRISLSNVVVDDDNLILYCAILPQPEDALLALRGGDGGYLFSRSVPAGGMKAGCMYVMDMNSDRIVQQEQWEKTALVDFYNATGGNAWTNNANWGSDGLLNEWYGLQGVANLVQMDLIENNLDGTLPESFASLLDNANLIDLRMNYLRGVVPESVRKHSRWNELGWNIVLQQYPFWNTLACDVTKDTPRGGFDFSHGDMNLHLIDKDIYLIDGSKTKLMQLIGQNKLTQIIVLSRSSIMSSPFDITDRRINLHLDYQNRGFGTIVELGYYWDEPIGEEWKTLASDLPVCNFAFVDERKEQNKNFNSIIPLNDNSWLGRNNGDVFLVNAQGDLVDYYMYFNGGNNLEEWYCQHIDSVARIYCGEPEEHEIFSRQFYTSTDYSRDGEVVTLQTASQGQGIDLVFMGEAFVDKDMGDGGLYEQKMNEAMEQYFSIEPYKSFRNRFNVYAVKVVSPNAEFVTGAKHRINESPEVCFEYVQKVTQRNSAQVPMVSVIYNSLNAGRSYTVMYNDGAFVGYMMEGVNSVLNHEVGGHGFAKLLDEYVEGGNESLTLPQSSRKELDNVWENWNWGANVDWRNDYSTVKWAHFLQDSRYAGEGLGLYEGAYLYGFGAYRPTENSMMRYNDSPFNAPSREQIYKTIMQMSEGSDWTYNYEDFVQYDAINRNGVVTRGLQQQPSAQQVEKWRKTHRPPVKISGTWQDAVRNNRQILVPLR</sequence>
<evidence type="ECO:0000313" key="2">
    <source>
        <dbReference type="Proteomes" id="UP000717835"/>
    </source>
</evidence>